<dbReference type="PIRSF" id="PIRSF029688">
    <property type="entry name" value="UCP29688_pentapep"/>
    <property type="match status" value="1"/>
</dbReference>
<reference evidence="1 2" key="1">
    <citation type="submission" date="2022-12" db="EMBL/GenBank/DDBJ databases">
        <title>Coexistence and Characterization of a Novel Tigecycline Resistance gene tet(X) variant and blaNDM-1 in a Pseudomonas caeni Isolate of Chicken Origin.</title>
        <authorList>
            <person name="Lu X."/>
            <person name="Zhang L."/>
            <person name="Li R."/>
            <person name="Wang Z."/>
        </authorList>
    </citation>
    <scope>NUCLEOTIDE SEQUENCE [LARGE SCALE GENOMIC DNA]</scope>
    <source>
        <strain evidence="1 2">CE14</strain>
    </source>
</reference>
<proteinExistence type="predicted"/>
<dbReference type="SUPFAM" id="SSF141571">
    <property type="entry name" value="Pentapeptide repeat-like"/>
    <property type="match status" value="1"/>
</dbReference>
<evidence type="ECO:0000313" key="1">
    <source>
        <dbReference type="EMBL" id="WBE25195.1"/>
    </source>
</evidence>
<dbReference type="AlphaFoldDB" id="A0AAF0AJ81"/>
<dbReference type="Gene3D" id="2.160.20.80">
    <property type="entry name" value="E3 ubiquitin-protein ligase SopA"/>
    <property type="match status" value="1"/>
</dbReference>
<keyword evidence="2" id="KW-1185">Reference proteome</keyword>
<dbReference type="RefSeq" id="WP_269818140.1">
    <property type="nucleotide sequence ID" value="NZ_CP114976.1"/>
</dbReference>
<dbReference type="Pfam" id="PF00805">
    <property type="entry name" value="Pentapeptide"/>
    <property type="match status" value="1"/>
</dbReference>
<dbReference type="KEGG" id="dce:O6P33_12735"/>
<gene>
    <name evidence="1" type="ORF">O6P33_12735</name>
</gene>
<dbReference type="Proteomes" id="UP001212189">
    <property type="component" value="Chromosome"/>
</dbReference>
<dbReference type="EMBL" id="CP114976">
    <property type="protein sequence ID" value="WBE25195.1"/>
    <property type="molecule type" value="Genomic_DNA"/>
</dbReference>
<sequence length="117" mass="12939">MSRPRKLEHPLFQLLVDEKIEDFNRQKASFLTSGSINLQGADLRSLNLRGLDAAGLDLRDAYLRSCDLRGIDFREALLEGASMNRAKVSGCYFASNVSAQEIVMSLTAGTRIRCTTA</sequence>
<accession>A0AAF0AJ81</accession>
<name>A0AAF0AJ81_9GAMM</name>
<dbReference type="InterPro" id="IPR016933">
    <property type="entry name" value="UCP029688_pentapep"/>
</dbReference>
<dbReference type="InterPro" id="IPR001646">
    <property type="entry name" value="5peptide_repeat"/>
</dbReference>
<protein>
    <submittedName>
        <fullName evidence="1">Pentapeptide repeat-containing protein</fullName>
    </submittedName>
</protein>
<evidence type="ECO:0000313" key="2">
    <source>
        <dbReference type="Proteomes" id="UP001212189"/>
    </source>
</evidence>
<organism evidence="1 2">
    <name type="scientific">Denitrificimonas caeni</name>
    <dbReference type="NCBI Taxonomy" id="521720"/>
    <lineage>
        <taxon>Bacteria</taxon>
        <taxon>Pseudomonadati</taxon>
        <taxon>Pseudomonadota</taxon>
        <taxon>Gammaproteobacteria</taxon>
        <taxon>Pseudomonadales</taxon>
        <taxon>Pseudomonadaceae</taxon>
        <taxon>Denitrificimonas</taxon>
    </lineage>
</organism>